<gene>
    <name evidence="6" type="ORF">JBW_04235</name>
</gene>
<dbReference type="InterPro" id="IPR003593">
    <property type="entry name" value="AAA+_ATPase"/>
</dbReference>
<dbReference type="KEGG" id="pft:JBW_04235"/>
<evidence type="ECO:0000313" key="7">
    <source>
        <dbReference type="Proteomes" id="UP000005361"/>
    </source>
</evidence>
<dbReference type="EMBL" id="CP010978">
    <property type="protein sequence ID" value="AJQ29566.1"/>
    <property type="molecule type" value="Genomic_DNA"/>
</dbReference>
<reference evidence="6 7" key="1">
    <citation type="journal article" date="2015" name="Genome Announc.">
        <title>Complete Genome Sequence of Pelosinus fermentans JBW45, a Member of a Remarkably Competitive Group of Negativicutes in the Firmicutes Phylum.</title>
        <authorList>
            <person name="De Leon K.B."/>
            <person name="Utturkar S.M."/>
            <person name="Camilleri L.B."/>
            <person name="Elias D.A."/>
            <person name="Arkin A.P."/>
            <person name="Fields M.W."/>
            <person name="Brown S.D."/>
            <person name="Wall J.D."/>
        </authorList>
    </citation>
    <scope>NUCLEOTIDE SEQUENCE [LARGE SCALE GENOMIC DNA]</scope>
    <source>
        <strain evidence="6 7">JBW45</strain>
    </source>
</reference>
<reference evidence="7" key="2">
    <citation type="submission" date="2015-02" db="EMBL/GenBank/DDBJ databases">
        <title>Complete Genome Sequence of Pelosinus fermentans JBW45.</title>
        <authorList>
            <person name="De Leon K.B."/>
            <person name="Utturkar S.M."/>
            <person name="Camilleri L.B."/>
            <person name="Arkin A.P."/>
            <person name="Fields M.W."/>
            <person name="Brown S.D."/>
            <person name="Wall J.D."/>
        </authorList>
    </citation>
    <scope>NUCLEOTIDE SEQUENCE [LARGE SCALE GENOMIC DNA]</scope>
    <source>
        <strain evidence="7">JBW45</strain>
    </source>
</reference>
<dbReference type="PANTHER" id="PTHR42711:SF5">
    <property type="entry name" value="ABC TRANSPORTER ATP-BINDING PROTEIN NATA"/>
    <property type="match status" value="1"/>
</dbReference>
<evidence type="ECO:0000256" key="1">
    <source>
        <dbReference type="ARBA" id="ARBA00005417"/>
    </source>
</evidence>
<accession>I8TTK1</accession>
<dbReference type="PROSITE" id="PS00211">
    <property type="entry name" value="ABC_TRANSPORTER_1"/>
    <property type="match status" value="1"/>
</dbReference>
<evidence type="ECO:0000256" key="2">
    <source>
        <dbReference type="ARBA" id="ARBA00022448"/>
    </source>
</evidence>
<evidence type="ECO:0000256" key="4">
    <source>
        <dbReference type="ARBA" id="ARBA00022840"/>
    </source>
</evidence>
<evidence type="ECO:0000259" key="5">
    <source>
        <dbReference type="PROSITE" id="PS50893"/>
    </source>
</evidence>
<dbReference type="GO" id="GO:0005524">
    <property type="term" value="F:ATP binding"/>
    <property type="evidence" value="ECO:0007669"/>
    <property type="project" value="UniProtKB-KW"/>
</dbReference>
<dbReference type="InterPro" id="IPR017871">
    <property type="entry name" value="ABC_transporter-like_CS"/>
</dbReference>
<evidence type="ECO:0000313" key="6">
    <source>
        <dbReference type="EMBL" id="AJQ29566.1"/>
    </source>
</evidence>
<dbReference type="EC" id="3.6.3.25" evidence="6"/>
<dbReference type="AlphaFoldDB" id="I8TTK1"/>
<keyword evidence="2" id="KW-0813">Transport</keyword>
<dbReference type="Gene3D" id="3.40.50.300">
    <property type="entry name" value="P-loop containing nucleotide triphosphate hydrolases"/>
    <property type="match status" value="1"/>
</dbReference>
<dbReference type="GO" id="GO:0016887">
    <property type="term" value="F:ATP hydrolysis activity"/>
    <property type="evidence" value="ECO:0007669"/>
    <property type="project" value="InterPro"/>
</dbReference>
<dbReference type="Proteomes" id="UP000005361">
    <property type="component" value="Chromosome"/>
</dbReference>
<dbReference type="PROSITE" id="PS50893">
    <property type="entry name" value="ABC_TRANSPORTER_2"/>
    <property type="match status" value="1"/>
</dbReference>
<dbReference type="CDD" id="cd03230">
    <property type="entry name" value="ABC_DR_subfamily_A"/>
    <property type="match status" value="1"/>
</dbReference>
<dbReference type="InterPro" id="IPR003439">
    <property type="entry name" value="ABC_transporter-like_ATP-bd"/>
</dbReference>
<dbReference type="Pfam" id="PF00005">
    <property type="entry name" value="ABC_tran"/>
    <property type="match status" value="1"/>
</dbReference>
<sequence>MITLTNVTKYYGTRMAVNGVSLEVKNGEIFGLVGPDGAGKTTIIRMLAGLLAPTSGTLTVLGAANPEKIKEHLGYVPQKFSLYGDLTVMENIRVFGALYGQSAEKIDVVASHILGFTNLMSFKDRLADNLSGGMKQKLALAAGLMHQPQLFFLDEPTTGVDPVSRREFWQMLFKLNKEGTSIFVSTPYMDEAEFCTRVAFLHNGQIVSCDSPEGLRQAYPYKVLELGTKDRDIKEHLKKCSILDINMFGDKYHLVVEDVTLATTQIQSVLGEMNIENITLEEIQPTLEDVFVALAREVF</sequence>
<dbReference type="PANTHER" id="PTHR42711">
    <property type="entry name" value="ABC TRANSPORTER ATP-BINDING PROTEIN"/>
    <property type="match status" value="1"/>
</dbReference>
<evidence type="ECO:0000256" key="3">
    <source>
        <dbReference type="ARBA" id="ARBA00022741"/>
    </source>
</evidence>
<dbReference type="HOGENOM" id="CLU_000604_1_2_9"/>
<dbReference type="OrthoDB" id="9804819at2"/>
<protein>
    <submittedName>
        <fullName evidence="6">Sulfate-transporting ATPase</fullName>
        <ecNumber evidence="6">3.6.3.25</ecNumber>
    </submittedName>
</protein>
<dbReference type="STRING" id="1192197.JBW_04235"/>
<dbReference type="SMART" id="SM00382">
    <property type="entry name" value="AAA"/>
    <property type="match status" value="1"/>
</dbReference>
<dbReference type="SUPFAM" id="SSF52540">
    <property type="entry name" value="P-loop containing nucleoside triphosphate hydrolases"/>
    <property type="match status" value="1"/>
</dbReference>
<keyword evidence="6" id="KW-0378">Hydrolase</keyword>
<feature type="domain" description="ABC transporter" evidence="5">
    <location>
        <begin position="2"/>
        <end position="228"/>
    </location>
</feature>
<keyword evidence="4" id="KW-0067">ATP-binding</keyword>
<dbReference type="InterPro" id="IPR050763">
    <property type="entry name" value="ABC_transporter_ATP-binding"/>
</dbReference>
<proteinExistence type="inferred from homology"/>
<dbReference type="InterPro" id="IPR027417">
    <property type="entry name" value="P-loop_NTPase"/>
</dbReference>
<name>I8TTK1_9FIRM</name>
<keyword evidence="3" id="KW-0547">Nucleotide-binding</keyword>
<organism evidence="6 7">
    <name type="scientific">Pelosinus fermentans JBW45</name>
    <dbReference type="NCBI Taxonomy" id="1192197"/>
    <lineage>
        <taxon>Bacteria</taxon>
        <taxon>Bacillati</taxon>
        <taxon>Bacillota</taxon>
        <taxon>Negativicutes</taxon>
        <taxon>Selenomonadales</taxon>
        <taxon>Sporomusaceae</taxon>
        <taxon>Pelosinus</taxon>
    </lineage>
</organism>
<dbReference type="RefSeq" id="WP_007960275.1">
    <property type="nucleotide sequence ID" value="NZ_CP010978.1"/>
</dbReference>
<comment type="similarity">
    <text evidence="1">Belongs to the ABC transporter superfamily.</text>
</comment>